<keyword evidence="1" id="KW-0732">Signal</keyword>
<sequence>MFNSSKKVAAVAGAVAIGSFGLVALAPTASAGTVTPSVTCVAPAPIGTKTAPMSMTVTDLTNAGPYAPGATVRLKVDPGLSPIGSPFPLPKVDLTSTFKFGLSGAYTGNQEWVVQKYMDPLPTGQIDADPFEVDYVIPVSATPGGQLDLTWLDLNNKTISDGTDFGTVPCTPGANNGVVLSLAVKNVPPPAQVESLSPNKGELPVNVTVSAKNYTPGATVTILGLAGQAPTGDAIQATVGADGKVSGVLTVTKDNTTMIAVSEGLPPANNAGLPFTVIPSSKPGDLDQTPGGDVLPGPLAMQQASAGVTLSPITINGKPQTMTGVLNTVAIQDFRGSTKGWSLTAKTSDFTSDTGGTISKSSFKWTPNCTVTNPDSPSAVKSGANAVVDNSTLCSQDAKGAGQVTGGEFAGNAAFTLAVPSFQLAGTYTAKVTLSLS</sequence>
<evidence type="ECO:0000256" key="1">
    <source>
        <dbReference type="SAM" id="SignalP"/>
    </source>
</evidence>
<dbReference type="AlphaFoldDB" id="A0AA41U674"/>
<evidence type="ECO:0000259" key="2">
    <source>
        <dbReference type="Pfam" id="PF13731"/>
    </source>
</evidence>
<comment type="caution">
    <text evidence="3">The sequence shown here is derived from an EMBL/GenBank/DDBJ whole genome shotgun (WGS) entry which is preliminary data.</text>
</comment>
<dbReference type="InterPro" id="IPR027994">
    <property type="entry name" value="WxL_dom"/>
</dbReference>
<keyword evidence="4" id="KW-1185">Reference proteome</keyword>
<dbReference type="Pfam" id="PF13731">
    <property type="entry name" value="WxL"/>
    <property type="match status" value="1"/>
</dbReference>
<reference evidence="3" key="1">
    <citation type="submission" date="2022-01" db="EMBL/GenBank/DDBJ databases">
        <title>Genome-Based Taxonomic Classification of the Phylum Actinobacteria.</title>
        <authorList>
            <person name="Gao Y."/>
        </authorList>
    </citation>
    <scope>NUCLEOTIDE SEQUENCE</scope>
    <source>
        <strain evidence="3">KLBMP 8922</strain>
    </source>
</reference>
<name>A0AA41U674_9ACTN</name>
<gene>
    <name evidence="3" type="ORF">LZ495_36340</name>
</gene>
<protein>
    <submittedName>
        <fullName evidence="3">WxL domain-containing protein</fullName>
    </submittedName>
</protein>
<feature type="signal peptide" evidence="1">
    <location>
        <begin position="1"/>
        <end position="31"/>
    </location>
</feature>
<dbReference type="Proteomes" id="UP001165378">
    <property type="component" value="Unassembled WGS sequence"/>
</dbReference>
<accession>A0AA41U674</accession>
<dbReference type="RefSeq" id="WP_235057428.1">
    <property type="nucleotide sequence ID" value="NZ_JAKFHA010000037.1"/>
</dbReference>
<feature type="chain" id="PRO_5041411522" evidence="1">
    <location>
        <begin position="32"/>
        <end position="437"/>
    </location>
</feature>
<feature type="domain" description="WxL" evidence="2">
    <location>
        <begin position="320"/>
        <end position="436"/>
    </location>
</feature>
<proteinExistence type="predicted"/>
<evidence type="ECO:0000313" key="3">
    <source>
        <dbReference type="EMBL" id="MCF2532652.1"/>
    </source>
</evidence>
<organism evidence="3 4">
    <name type="scientific">Yinghuangia soli</name>
    <dbReference type="NCBI Taxonomy" id="2908204"/>
    <lineage>
        <taxon>Bacteria</taxon>
        <taxon>Bacillati</taxon>
        <taxon>Actinomycetota</taxon>
        <taxon>Actinomycetes</taxon>
        <taxon>Kitasatosporales</taxon>
        <taxon>Streptomycetaceae</taxon>
        <taxon>Yinghuangia</taxon>
    </lineage>
</organism>
<dbReference type="EMBL" id="JAKFHA010000037">
    <property type="protein sequence ID" value="MCF2532652.1"/>
    <property type="molecule type" value="Genomic_DNA"/>
</dbReference>
<evidence type="ECO:0000313" key="4">
    <source>
        <dbReference type="Proteomes" id="UP001165378"/>
    </source>
</evidence>